<keyword evidence="2" id="KW-0812">Transmembrane</keyword>
<evidence type="ECO:0000256" key="2">
    <source>
        <dbReference type="SAM" id="Phobius"/>
    </source>
</evidence>
<protein>
    <recommendedName>
        <fullName evidence="5">Transmembrane protein</fullName>
    </recommendedName>
</protein>
<feature type="region of interest" description="Disordered" evidence="1">
    <location>
        <begin position="220"/>
        <end position="243"/>
    </location>
</feature>
<dbReference type="EMBL" id="CAJNNV010029638">
    <property type="protein sequence ID" value="CAE8629393.1"/>
    <property type="molecule type" value="Genomic_DNA"/>
</dbReference>
<accession>A0A813GUU6</accession>
<reference evidence="3" key="1">
    <citation type="submission" date="2021-02" db="EMBL/GenBank/DDBJ databases">
        <authorList>
            <person name="Dougan E. K."/>
            <person name="Rhodes N."/>
            <person name="Thang M."/>
            <person name="Chan C."/>
        </authorList>
    </citation>
    <scope>NUCLEOTIDE SEQUENCE</scope>
</reference>
<organism evidence="3 4">
    <name type="scientific">Polarella glacialis</name>
    <name type="common">Dinoflagellate</name>
    <dbReference type="NCBI Taxonomy" id="89957"/>
    <lineage>
        <taxon>Eukaryota</taxon>
        <taxon>Sar</taxon>
        <taxon>Alveolata</taxon>
        <taxon>Dinophyceae</taxon>
        <taxon>Suessiales</taxon>
        <taxon>Suessiaceae</taxon>
        <taxon>Polarella</taxon>
    </lineage>
</organism>
<name>A0A813GUU6_POLGL</name>
<dbReference type="Proteomes" id="UP000654075">
    <property type="component" value="Unassembled WGS sequence"/>
</dbReference>
<comment type="caution">
    <text evidence="3">The sequence shown here is derived from an EMBL/GenBank/DDBJ whole genome shotgun (WGS) entry which is preliminary data.</text>
</comment>
<evidence type="ECO:0000313" key="4">
    <source>
        <dbReference type="Proteomes" id="UP000654075"/>
    </source>
</evidence>
<evidence type="ECO:0008006" key="5">
    <source>
        <dbReference type="Google" id="ProtNLM"/>
    </source>
</evidence>
<feature type="transmembrane region" description="Helical" evidence="2">
    <location>
        <begin position="81"/>
        <end position="101"/>
    </location>
</feature>
<keyword evidence="4" id="KW-1185">Reference proteome</keyword>
<proteinExistence type="predicted"/>
<dbReference type="AlphaFoldDB" id="A0A813GUU6"/>
<evidence type="ECO:0000256" key="1">
    <source>
        <dbReference type="SAM" id="MobiDB-lite"/>
    </source>
</evidence>
<keyword evidence="2" id="KW-1133">Transmembrane helix</keyword>
<gene>
    <name evidence="3" type="ORF">PGLA1383_LOCUS45893</name>
</gene>
<evidence type="ECO:0000313" key="3">
    <source>
        <dbReference type="EMBL" id="CAE8629393.1"/>
    </source>
</evidence>
<sequence length="268" mass="29279">MAVFSEVLPVMTRGNPSMHLDDDSAHLVRSASKRDGRLLRTEVNNCRRRQLVRSLAAMATVFGLLVIVLTFASLIVGRALLQRWLALGLVAEWIFVAMTLAGNKSKNEEDVTPTQGFVTPPSSHEEDVEASAQGWSSSELQQLRSCATLCRVRHAWRCWWWLCGLSITVVAAWAGNYSLCSACALCGVLWACVSKTIGKRDRRERAEVARGTAASILLSPKVQSDSSSDGGGSSSFASWPSPRRSICEPLPLPLTFFRSASQHSDSLV</sequence>
<keyword evidence="2" id="KW-0472">Membrane</keyword>
<feature type="transmembrane region" description="Helical" evidence="2">
    <location>
        <begin position="55"/>
        <end position="75"/>
    </location>
</feature>